<keyword evidence="4" id="KW-0411">Iron-sulfur</keyword>
<evidence type="ECO:0000256" key="5">
    <source>
        <dbReference type="ARBA" id="ARBA00023015"/>
    </source>
</evidence>
<organism evidence="9 10">
    <name type="scientific">Actinomarinicola tropica</name>
    <dbReference type="NCBI Taxonomy" id="2789776"/>
    <lineage>
        <taxon>Bacteria</taxon>
        <taxon>Bacillati</taxon>
        <taxon>Actinomycetota</taxon>
        <taxon>Acidimicrobiia</taxon>
        <taxon>Acidimicrobiales</taxon>
        <taxon>Iamiaceae</taxon>
        <taxon>Actinomarinicola</taxon>
    </lineage>
</organism>
<dbReference type="Pfam" id="PF00376">
    <property type="entry name" value="MerR"/>
    <property type="match status" value="1"/>
</dbReference>
<dbReference type="KEGG" id="atq:GH723_12825"/>
<reference evidence="9 10" key="1">
    <citation type="submission" date="2019-11" db="EMBL/GenBank/DDBJ databases">
        <authorList>
            <person name="He Y."/>
        </authorList>
    </citation>
    <scope>NUCLEOTIDE SEQUENCE [LARGE SCALE GENOMIC DNA]</scope>
    <source>
        <strain evidence="9 10">SCSIO 58843</strain>
    </source>
</reference>
<dbReference type="PANTHER" id="PTHR30204">
    <property type="entry name" value="REDOX-CYCLING DRUG-SENSING TRANSCRIPTIONAL ACTIVATOR SOXR"/>
    <property type="match status" value="1"/>
</dbReference>
<evidence type="ECO:0000313" key="10">
    <source>
        <dbReference type="Proteomes" id="UP000334019"/>
    </source>
</evidence>
<dbReference type="InterPro" id="IPR010211">
    <property type="entry name" value="Redox-sen_tscrpt-act_SoxR"/>
</dbReference>
<dbReference type="Pfam" id="PF09278">
    <property type="entry name" value="MerR-DNA-bind"/>
    <property type="match status" value="1"/>
</dbReference>
<dbReference type="InterPro" id="IPR000551">
    <property type="entry name" value="MerR-type_HTH_dom"/>
</dbReference>
<dbReference type="InterPro" id="IPR047057">
    <property type="entry name" value="MerR_fam"/>
</dbReference>
<keyword evidence="5" id="KW-0805">Transcription regulation</keyword>
<dbReference type="PROSITE" id="PS50937">
    <property type="entry name" value="HTH_MERR_2"/>
    <property type="match status" value="1"/>
</dbReference>
<dbReference type="GO" id="GO:0003677">
    <property type="term" value="F:DNA binding"/>
    <property type="evidence" value="ECO:0007669"/>
    <property type="project" value="UniProtKB-KW"/>
</dbReference>
<feature type="domain" description="HTH merR-type" evidence="8">
    <location>
        <begin position="1"/>
        <end position="69"/>
    </location>
</feature>
<evidence type="ECO:0000256" key="3">
    <source>
        <dbReference type="ARBA" id="ARBA00023004"/>
    </source>
</evidence>
<dbReference type="CDD" id="cd01110">
    <property type="entry name" value="HTH_SoxR"/>
    <property type="match status" value="1"/>
</dbReference>
<evidence type="ECO:0000256" key="4">
    <source>
        <dbReference type="ARBA" id="ARBA00023014"/>
    </source>
</evidence>
<protein>
    <submittedName>
        <fullName evidence="9">Redox-sensitive transcriptional activator SoxR</fullName>
    </submittedName>
</protein>
<sequence>MLTIGEVAERSGVPHSALRFYEAEGLLQTERTDGGQRRYHRDALRRVAFIRIAQQLGLTLDQIREALASLPENRTPTARDWAVLSRRWRPLVDERIAQLERLRDQLDSCIGCGCLSLSSCGLYNRDDVASTHGAGPRWILEGRPEA</sequence>
<dbReference type="GO" id="GO:0003700">
    <property type="term" value="F:DNA-binding transcription factor activity"/>
    <property type="evidence" value="ECO:0007669"/>
    <property type="project" value="InterPro"/>
</dbReference>
<dbReference type="Gene3D" id="1.10.1660.10">
    <property type="match status" value="1"/>
</dbReference>
<evidence type="ECO:0000259" key="8">
    <source>
        <dbReference type="PROSITE" id="PS50937"/>
    </source>
</evidence>
<dbReference type="SMART" id="SM00422">
    <property type="entry name" value="HTH_MERR"/>
    <property type="match status" value="1"/>
</dbReference>
<keyword evidence="3" id="KW-0408">Iron</keyword>
<dbReference type="NCBIfam" id="TIGR01950">
    <property type="entry name" value="SoxR"/>
    <property type="match status" value="1"/>
</dbReference>
<evidence type="ECO:0000256" key="6">
    <source>
        <dbReference type="ARBA" id="ARBA00023125"/>
    </source>
</evidence>
<dbReference type="PRINTS" id="PR00040">
    <property type="entry name" value="HTHMERR"/>
</dbReference>
<dbReference type="AlphaFoldDB" id="A0A5Q2RV96"/>
<evidence type="ECO:0000256" key="1">
    <source>
        <dbReference type="ARBA" id="ARBA00022714"/>
    </source>
</evidence>
<dbReference type="PANTHER" id="PTHR30204:SF0">
    <property type="entry name" value="REDOX-SENSITIVE TRANSCRIPTIONAL ACTIVATOR SOXR"/>
    <property type="match status" value="1"/>
</dbReference>
<name>A0A5Q2RV96_9ACTN</name>
<dbReference type="GO" id="GO:0006979">
    <property type="term" value="P:response to oxidative stress"/>
    <property type="evidence" value="ECO:0007669"/>
    <property type="project" value="InterPro"/>
</dbReference>
<keyword evidence="2" id="KW-0479">Metal-binding</keyword>
<dbReference type="GO" id="GO:0051537">
    <property type="term" value="F:2 iron, 2 sulfur cluster binding"/>
    <property type="evidence" value="ECO:0007669"/>
    <property type="project" value="UniProtKB-KW"/>
</dbReference>
<keyword evidence="7" id="KW-0804">Transcription</keyword>
<dbReference type="EMBL" id="CP045851">
    <property type="protein sequence ID" value="QGG97105.1"/>
    <property type="molecule type" value="Genomic_DNA"/>
</dbReference>
<gene>
    <name evidence="9" type="primary">soxR</name>
    <name evidence="9" type="ORF">GH723_12825</name>
</gene>
<evidence type="ECO:0000256" key="2">
    <source>
        <dbReference type="ARBA" id="ARBA00022723"/>
    </source>
</evidence>
<evidence type="ECO:0000256" key="7">
    <source>
        <dbReference type="ARBA" id="ARBA00023163"/>
    </source>
</evidence>
<dbReference type="RefSeq" id="WP_153761205.1">
    <property type="nucleotide sequence ID" value="NZ_CP045851.1"/>
</dbReference>
<evidence type="ECO:0000313" key="9">
    <source>
        <dbReference type="EMBL" id="QGG97105.1"/>
    </source>
</evidence>
<keyword evidence="1" id="KW-0001">2Fe-2S</keyword>
<dbReference type="InterPro" id="IPR009061">
    <property type="entry name" value="DNA-bd_dom_put_sf"/>
</dbReference>
<keyword evidence="10" id="KW-1185">Reference proteome</keyword>
<keyword evidence="6" id="KW-0238">DNA-binding</keyword>
<dbReference type="GO" id="GO:0046872">
    <property type="term" value="F:metal ion binding"/>
    <property type="evidence" value="ECO:0007669"/>
    <property type="project" value="UniProtKB-KW"/>
</dbReference>
<proteinExistence type="predicted"/>
<dbReference type="InterPro" id="IPR015358">
    <property type="entry name" value="Tscrpt_reg_MerR_DNA-bd"/>
</dbReference>
<dbReference type="SUPFAM" id="SSF46955">
    <property type="entry name" value="Putative DNA-binding domain"/>
    <property type="match status" value="1"/>
</dbReference>
<dbReference type="Proteomes" id="UP000334019">
    <property type="component" value="Chromosome"/>
</dbReference>
<accession>A0A5Q2RV96</accession>